<reference evidence="1" key="1">
    <citation type="submission" date="2020-09" db="EMBL/GenBank/DDBJ databases">
        <title>Iningainema tapete sp. nov. (Scytonemataceae, Cyanobacteria) from greenhouses in central Florida (USA) produces two types of nodularin with biosynthetic potential for microcystin-LR and anabaenopeptins.</title>
        <authorList>
            <person name="Berthold D.E."/>
            <person name="Lefler F.W."/>
            <person name="Huang I.-S."/>
            <person name="Abdulla H."/>
            <person name="Zimba P.V."/>
            <person name="Laughinghouse H.D. IV."/>
        </authorList>
    </citation>
    <scope>NUCLEOTIDE SEQUENCE</scope>
    <source>
        <strain evidence="1">BLCCT55</strain>
    </source>
</reference>
<dbReference type="Pfam" id="PF01202">
    <property type="entry name" value="SKI"/>
    <property type="match status" value="1"/>
</dbReference>
<protein>
    <submittedName>
        <fullName evidence="1">Shikimate kinase</fullName>
    </submittedName>
</protein>
<dbReference type="GO" id="GO:0016301">
    <property type="term" value="F:kinase activity"/>
    <property type="evidence" value="ECO:0007669"/>
    <property type="project" value="UniProtKB-KW"/>
</dbReference>
<keyword evidence="1" id="KW-0418">Kinase</keyword>
<sequence length="184" mass="21084">MKSDIILIGPISAGKSTLGKLLADKLNLPQCSMDDLRWDYYKEIGYNEELVKSKKEALDFWELQHYWKPFEAYAVERLLSEHSQCVIDFGAGHSVYEDAILFGRVQQALALYPNVVLLLPSPNLDESVRILSERNKSMPDGIQEINEHFVRHTSNYMLAKFTVYTLDKTPEETCDEILNLINAV</sequence>
<dbReference type="InterPro" id="IPR031322">
    <property type="entry name" value="Shikimate/glucono_kinase"/>
</dbReference>
<dbReference type="AlphaFoldDB" id="A0A8J7BZ86"/>
<organism evidence="1 2">
    <name type="scientific">Iningainema tapete BLCC-T55</name>
    <dbReference type="NCBI Taxonomy" id="2748662"/>
    <lineage>
        <taxon>Bacteria</taxon>
        <taxon>Bacillati</taxon>
        <taxon>Cyanobacteriota</taxon>
        <taxon>Cyanophyceae</taxon>
        <taxon>Nostocales</taxon>
        <taxon>Scytonemataceae</taxon>
        <taxon>Iningainema tapete</taxon>
    </lineage>
</organism>
<dbReference type="RefSeq" id="WP_190836149.1">
    <property type="nucleotide sequence ID" value="NZ_CAWPPI010000105.1"/>
</dbReference>
<dbReference type="EMBL" id="JACXAE010000105">
    <property type="protein sequence ID" value="MBD2777077.1"/>
    <property type="molecule type" value="Genomic_DNA"/>
</dbReference>
<dbReference type="InterPro" id="IPR027417">
    <property type="entry name" value="P-loop_NTPase"/>
</dbReference>
<dbReference type="SUPFAM" id="SSF52540">
    <property type="entry name" value="P-loop containing nucleoside triphosphate hydrolases"/>
    <property type="match status" value="1"/>
</dbReference>
<keyword evidence="2" id="KW-1185">Reference proteome</keyword>
<name>A0A8J7BZ86_9CYAN</name>
<evidence type="ECO:0000313" key="2">
    <source>
        <dbReference type="Proteomes" id="UP000629098"/>
    </source>
</evidence>
<gene>
    <name evidence="1" type="ORF">ICL16_34805</name>
</gene>
<proteinExistence type="predicted"/>
<comment type="caution">
    <text evidence="1">The sequence shown here is derived from an EMBL/GenBank/DDBJ whole genome shotgun (WGS) entry which is preliminary data.</text>
</comment>
<evidence type="ECO:0000313" key="1">
    <source>
        <dbReference type="EMBL" id="MBD2777077.1"/>
    </source>
</evidence>
<keyword evidence="1" id="KW-0808">Transferase</keyword>
<dbReference type="Gene3D" id="3.40.50.300">
    <property type="entry name" value="P-loop containing nucleotide triphosphate hydrolases"/>
    <property type="match status" value="1"/>
</dbReference>
<dbReference type="Proteomes" id="UP000629098">
    <property type="component" value="Unassembled WGS sequence"/>
</dbReference>
<accession>A0A8J7BZ86</accession>